<reference evidence="1" key="1">
    <citation type="journal article" date="2021" name="Mol. Ecol. Resour.">
        <title>Phylogenomic analyses of the genus Drosophila reveals genomic signals of climate adaptation.</title>
        <authorList>
            <person name="Li F."/>
            <person name="Rane R.V."/>
            <person name="Luria V."/>
            <person name="Xiong Z."/>
            <person name="Chen J."/>
            <person name="Li Z."/>
            <person name="Catullo R.A."/>
            <person name="Griffin P.C."/>
            <person name="Schiffer M."/>
            <person name="Pearce S."/>
            <person name="Lee S.F."/>
            <person name="McElroy K."/>
            <person name="Stocker A."/>
            <person name="Shirriffs J."/>
            <person name="Cockerell F."/>
            <person name="Coppin C."/>
            <person name="Sgro C.M."/>
            <person name="Karger A."/>
            <person name="Cain J.W."/>
            <person name="Weber J.A."/>
            <person name="Santpere G."/>
            <person name="Kirschner M.W."/>
            <person name="Hoffmann A.A."/>
            <person name="Oakeshott J.G."/>
            <person name="Zhang G."/>
        </authorList>
    </citation>
    <scope>NUCLEOTIDE SEQUENCE</scope>
    <source>
        <strain evidence="1">BGI-SZ-2011g</strain>
    </source>
</reference>
<feature type="non-terminal residue" evidence="1">
    <location>
        <position position="201"/>
    </location>
</feature>
<dbReference type="GO" id="GO:0032979">
    <property type="term" value="P:protein insertion into mitochondrial inner membrane from matrix"/>
    <property type="evidence" value="ECO:0007669"/>
    <property type="project" value="TreeGrafter"/>
</dbReference>
<name>A0AAD4JRE3_9MUSC</name>
<dbReference type="AlphaFoldDB" id="A0AAD4JRE3"/>
<dbReference type="Proteomes" id="UP001200034">
    <property type="component" value="Unassembled WGS sequence"/>
</dbReference>
<keyword evidence="2" id="KW-1185">Reference proteome</keyword>
<sequence length="201" mass="23923">MPLLVYVYSPFHSVIQKLNLWRLKLLWDWHLNEAQFLENAKRAVVLVTKLVSEQSEQRLKKCTTPMGYKMLLDDMGKLHMPNAQDLTKRLLRFEKHHIRRTILLKVQQLSHYQHKFAYVDIIFLACRRANDFKSLSEVEEMSQLIKRLIRKGKPTVVSCPVVLAEFFVRFRRDYSIAPTDRTGKWLISTYKIIKLDMVNYN</sequence>
<accession>A0AAD4JRE3</accession>
<protein>
    <submittedName>
        <fullName evidence="1">Uncharacterized protein</fullName>
    </submittedName>
</protein>
<comment type="caution">
    <text evidence="1">The sequence shown here is derived from an EMBL/GenBank/DDBJ whole genome shotgun (WGS) entry which is preliminary data.</text>
</comment>
<dbReference type="PANTHER" id="PTHR13333:SF5">
    <property type="entry name" value="M-AAA PROTEASE-INTERACTING PROTEIN 1, MITOCHONDRIAL"/>
    <property type="match status" value="1"/>
</dbReference>
<dbReference type="PANTHER" id="PTHR13333">
    <property type="entry name" value="M-AAA PROTEASE-INTERACTING PROTEIN 1, MITOCHONDRIAL"/>
    <property type="match status" value="1"/>
</dbReference>
<evidence type="ECO:0000313" key="1">
    <source>
        <dbReference type="EMBL" id="KAH8355234.1"/>
    </source>
</evidence>
<evidence type="ECO:0000313" key="2">
    <source>
        <dbReference type="Proteomes" id="UP001200034"/>
    </source>
</evidence>
<proteinExistence type="predicted"/>
<gene>
    <name evidence="1" type="ORF">KR093_009393</name>
</gene>
<dbReference type="GO" id="GO:0005743">
    <property type="term" value="C:mitochondrial inner membrane"/>
    <property type="evidence" value="ECO:0007669"/>
    <property type="project" value="TreeGrafter"/>
</dbReference>
<dbReference type="GO" id="GO:0043022">
    <property type="term" value="F:ribosome binding"/>
    <property type="evidence" value="ECO:0007669"/>
    <property type="project" value="TreeGrafter"/>
</dbReference>
<dbReference type="EMBL" id="JAJJHW010003889">
    <property type="protein sequence ID" value="KAH8355234.1"/>
    <property type="molecule type" value="Genomic_DNA"/>
</dbReference>
<organism evidence="1 2">
    <name type="scientific">Drosophila rubida</name>
    <dbReference type="NCBI Taxonomy" id="30044"/>
    <lineage>
        <taxon>Eukaryota</taxon>
        <taxon>Metazoa</taxon>
        <taxon>Ecdysozoa</taxon>
        <taxon>Arthropoda</taxon>
        <taxon>Hexapoda</taxon>
        <taxon>Insecta</taxon>
        <taxon>Pterygota</taxon>
        <taxon>Neoptera</taxon>
        <taxon>Endopterygota</taxon>
        <taxon>Diptera</taxon>
        <taxon>Brachycera</taxon>
        <taxon>Muscomorpha</taxon>
        <taxon>Ephydroidea</taxon>
        <taxon>Drosophilidae</taxon>
        <taxon>Drosophila</taxon>
    </lineage>
</organism>